<evidence type="ECO:0000256" key="16">
    <source>
        <dbReference type="ARBA" id="ARBA00023125"/>
    </source>
</evidence>
<keyword evidence="11" id="KW-1000">Mitochondrion outer membrane</keyword>
<comment type="subcellular location">
    <subcellularLocation>
        <location evidence="3">Mitochondrion outer membrane</location>
        <topology evidence="3">Single-pass membrane protein</topology>
    </subcellularLocation>
    <subcellularLocation>
        <location evidence="2">Nucleus</location>
    </subcellularLocation>
</comment>
<dbReference type="InterPro" id="IPR039261">
    <property type="entry name" value="FNR_nucleotide-bd"/>
</dbReference>
<keyword evidence="14" id="KW-0560">Oxidoreductase</keyword>
<feature type="domain" description="FAD-binding FR-type" evidence="22">
    <location>
        <begin position="67"/>
        <end position="176"/>
    </location>
</feature>
<evidence type="ECO:0000256" key="17">
    <source>
        <dbReference type="ARBA" id="ARBA00023136"/>
    </source>
</evidence>
<keyword evidence="10" id="KW-0677">Repeat</keyword>
<evidence type="ECO:0000256" key="13">
    <source>
        <dbReference type="ARBA" id="ARBA00022989"/>
    </source>
</evidence>
<keyword evidence="15" id="KW-0520">NAD</keyword>
<evidence type="ECO:0000256" key="10">
    <source>
        <dbReference type="ARBA" id="ARBA00022737"/>
    </source>
</evidence>
<dbReference type="EC" id="1.6.2.2" evidence="5"/>
<dbReference type="GO" id="GO:0003682">
    <property type="term" value="F:chromatin binding"/>
    <property type="evidence" value="ECO:0007669"/>
    <property type="project" value="InterPro"/>
</dbReference>
<evidence type="ECO:0000256" key="2">
    <source>
        <dbReference type="ARBA" id="ARBA00004123"/>
    </source>
</evidence>
<feature type="compositionally biased region" description="Acidic residues" evidence="20">
    <location>
        <begin position="429"/>
        <end position="447"/>
    </location>
</feature>
<feature type="compositionally biased region" description="Acidic residues" evidence="20">
    <location>
        <begin position="1458"/>
        <end position="1480"/>
    </location>
</feature>
<dbReference type="PANTHER" id="PTHR19370:SF171">
    <property type="entry name" value="NADH-CYTOCHROME B5 REDUCTASE 2"/>
    <property type="match status" value="1"/>
</dbReference>
<feature type="domain" description="BAH" evidence="21">
    <location>
        <begin position="698"/>
        <end position="830"/>
    </location>
</feature>
<dbReference type="Pfam" id="PF00970">
    <property type="entry name" value="FAD_binding_6"/>
    <property type="match status" value="1"/>
</dbReference>
<feature type="binding site" evidence="19">
    <location>
        <position position="125"/>
    </location>
    <ligand>
        <name>FAD</name>
        <dbReference type="ChEBI" id="CHEBI:57692"/>
    </ligand>
</feature>
<protein>
    <recommendedName>
        <fullName evidence="5">cytochrome-b5 reductase</fullName>
        <ecNumber evidence="5">1.6.2.2</ecNumber>
    </recommendedName>
</protein>
<dbReference type="InterPro" id="IPR001834">
    <property type="entry name" value="CBR-like"/>
</dbReference>
<dbReference type="GO" id="GO:0032259">
    <property type="term" value="P:methylation"/>
    <property type="evidence" value="ECO:0007669"/>
    <property type="project" value="UniProtKB-KW"/>
</dbReference>
<feature type="binding site" evidence="19">
    <location>
        <position position="152"/>
    </location>
    <ligand>
        <name>FAD</name>
        <dbReference type="ChEBI" id="CHEBI:57692"/>
    </ligand>
</feature>
<dbReference type="PRINTS" id="PR00406">
    <property type="entry name" value="CYTB5RDTASE"/>
</dbReference>
<dbReference type="Pfam" id="PF01426">
    <property type="entry name" value="BAH"/>
    <property type="match status" value="1"/>
</dbReference>
<organism evidence="23 24">
    <name type="scientific">Candolleomyces aberdarensis</name>
    <dbReference type="NCBI Taxonomy" id="2316362"/>
    <lineage>
        <taxon>Eukaryota</taxon>
        <taxon>Fungi</taxon>
        <taxon>Dikarya</taxon>
        <taxon>Basidiomycota</taxon>
        <taxon>Agaricomycotina</taxon>
        <taxon>Agaricomycetes</taxon>
        <taxon>Agaricomycetidae</taxon>
        <taxon>Agaricales</taxon>
        <taxon>Agaricineae</taxon>
        <taxon>Psathyrellaceae</taxon>
        <taxon>Candolleomyces</taxon>
    </lineage>
</organism>
<dbReference type="STRING" id="2316362.A0A4Q2DHD8"/>
<evidence type="ECO:0000256" key="4">
    <source>
        <dbReference type="ARBA" id="ARBA00006105"/>
    </source>
</evidence>
<evidence type="ECO:0000256" key="7">
    <source>
        <dbReference type="ARBA" id="ARBA00022630"/>
    </source>
</evidence>
<dbReference type="Pfam" id="PF12047">
    <property type="entry name" value="DNMT1-RFD"/>
    <property type="match status" value="1"/>
</dbReference>
<dbReference type="PROSITE" id="PS51384">
    <property type="entry name" value="FAD_FR"/>
    <property type="match status" value="1"/>
</dbReference>
<dbReference type="OrthoDB" id="5376140at2759"/>
<keyword evidence="7 19" id="KW-0285">Flavoprotein</keyword>
<dbReference type="Gene3D" id="3.40.50.150">
    <property type="entry name" value="Vaccinia Virus protein VP39"/>
    <property type="match status" value="1"/>
</dbReference>
<proteinExistence type="inferred from homology"/>
<evidence type="ECO:0000256" key="20">
    <source>
        <dbReference type="SAM" id="MobiDB-lite"/>
    </source>
</evidence>
<dbReference type="FunFam" id="2.40.30.10:FF:000069">
    <property type="entry name" value="NADH-cytochrome b5 reductase"/>
    <property type="match status" value="1"/>
</dbReference>
<feature type="binding site" evidence="19">
    <location>
        <position position="142"/>
    </location>
    <ligand>
        <name>FAD</name>
        <dbReference type="ChEBI" id="CHEBI:57692"/>
    </ligand>
</feature>
<comment type="cofactor">
    <cofactor evidence="1 19">
        <name>FAD</name>
        <dbReference type="ChEBI" id="CHEBI:57692"/>
    </cofactor>
</comment>
<evidence type="ECO:0000256" key="1">
    <source>
        <dbReference type="ARBA" id="ARBA00001974"/>
    </source>
</evidence>
<dbReference type="InterPro" id="IPR043151">
    <property type="entry name" value="BAH_sf"/>
</dbReference>
<feature type="binding site" evidence="19">
    <location>
        <position position="127"/>
    </location>
    <ligand>
        <name>FAD</name>
        <dbReference type="ChEBI" id="CHEBI:57692"/>
    </ligand>
</feature>
<evidence type="ECO:0000256" key="19">
    <source>
        <dbReference type="PIRSR" id="PIRSR601834-1"/>
    </source>
</evidence>
<comment type="similarity">
    <text evidence="4">Belongs to the flavoprotein pyridine nucleotide cytochrome reductase family.</text>
</comment>
<dbReference type="InterPro" id="IPR001433">
    <property type="entry name" value="OxRdtase_FAD/NAD-bd"/>
</dbReference>
<dbReference type="Gene3D" id="3.40.50.80">
    <property type="entry name" value="Nucleotide-binding domain of ferredoxin-NADP reductase (FNR) module"/>
    <property type="match status" value="1"/>
</dbReference>
<dbReference type="FunFam" id="3.40.50.80:FF:000009">
    <property type="entry name" value="NADH-cytochrome b5 reductase"/>
    <property type="match status" value="1"/>
</dbReference>
<dbReference type="Gene3D" id="2.40.30.10">
    <property type="entry name" value="Translation factors"/>
    <property type="match status" value="1"/>
</dbReference>
<evidence type="ECO:0000256" key="12">
    <source>
        <dbReference type="ARBA" id="ARBA00022827"/>
    </source>
</evidence>
<evidence type="ECO:0000256" key="9">
    <source>
        <dbReference type="ARBA" id="ARBA00022692"/>
    </source>
</evidence>
<accession>A0A4Q2DHD8</accession>
<dbReference type="InterPro" id="IPR008333">
    <property type="entry name" value="Cbr1-like_FAD-bd_dom"/>
</dbReference>
<dbReference type="Pfam" id="PF00145">
    <property type="entry name" value="DNA_methylase"/>
    <property type="match status" value="1"/>
</dbReference>
<dbReference type="Gene3D" id="3.90.120.10">
    <property type="entry name" value="DNA Methylase, subunit A, domain 2"/>
    <property type="match status" value="1"/>
</dbReference>
<sequence length="1480" mass="167640">MSFLRVAASSRPLAYQACRRYSTAPAAPKKAGVAPWLLGFGVLAAGGYAYLERTASPKQEKSPLDPEQWKDFKLKKIRPYNHNTSEFVFELPNNEASLIPVASCLIVKSSDPEVLKDAKGKPIIRPYTPISGPDHKGELVLLVKKYDEGKASKHIHELKEGETLSLKGPISKFPYKANEFEEVALIGGGSGITPLYQIVTHALADKSNKTKFKLLFANVTEKDILLKEELDGLKKKYPNNFDVVYILDKPSEGWTGPTGYVSADLIKQHVKPATLNEKVKVFVCGPPGQVAALAGKKAGMKQGELGGVLKELGYTEDQPKLRPQPPVTYYNPASHKGRVTFETDELSLRGEEPYEDADSDDGRSRSRRSASATLAAAADEKPVRILTNFTAYDRNHNNEMVALGVVETNDRVGRDVVLVGYARPVYDEKNEEDEGQEDELDQDGDEDDPLLLELSAVMTLSLDYTELSDPLYVQTNWAWYKLEYPSKEYEPVHTHFMFPESVAQVVIANAKNHRRESLGNFLDKFKNSRHPILNRPPYVEQDLWDSVPQILEALQTLEHSESIVSTPLIQAILKNSGAFKTFEERRQVPPSVRQKPGTRHTGNPDDAALKEANQNATQVTPLIAKLAEGYVEEKLRVVGPRPPQPSKAELDRNEKDRRSRICELVHKGKKKKKNVHWEKEDRIQRSSRFINRVRVEGEMYEVGDVIVVPNNFRLDFWKSKDLYDIDLKAIPSDAKLHDFFWFAKIHWISHDTFDAHVQWFEHGIGLLQELAHDQHLYLSNLCGDIDLKTILGKVDVHWKVPVDQWKTVGVHDFICNSLYNHRDGSFVDLPDDAFAKEIPPPDNCPVCALREQQKQEKTCMNTNDENGTENGFTHGGHKYHYEDFVAYYSDDRKVANIGFITGMQFQVGRNEEVGYVTCKKVGRISDLKDILPADILRDERHLFLTDEVVKVKIENLLGVVFAPCKETLTKNPTLQEWLDFSHDHFFVKYRFPTSRPTSWNQKVKICWKEHAICTICCNERCEEVKMSKKLVKNHQRKPLKAMDIFGGVGAFSDSIAQACGAIKVTHAIEVAPSAAHTIQHNFPDVTVYNQCANTMLQYTVKSWEGHPVRRPYQLYNEDIDVPLPPKKGEIKVITAGFPCQSHSSMNIYRRTNDIKSNLVLNALSWIDTIRPYYVFLENVQGFLSYRLNATQASEHRVEGGIEMGGLKLLVRAMLDMGGYPLPDLPQPSHAYEGPSLEIKLPYYLGKEPVKPIRVTPGTALHKTVTIEDAIGDLPAFDWKPPQTRRRAQHIVPRYVDGKMIPLIECTKSKPSCGLSGAPPYRHKARTRFQAEARMKEIRDLQQFTKVFKPNVVTRVTKIDLRRGADYRSLAARHQEWQLINPESSMGRLNYKSGAYGRLDKDDVFPTIVTNVAPTAKQGRVLHYIYHRIVTPQQGHDRRQLRISLVGKWISDQQNAIPVDDDSDEQSDVEMEDADEMYASS</sequence>
<evidence type="ECO:0000256" key="6">
    <source>
        <dbReference type="ARBA" id="ARBA00022603"/>
    </source>
</evidence>
<evidence type="ECO:0000259" key="21">
    <source>
        <dbReference type="PROSITE" id="PS51038"/>
    </source>
</evidence>
<dbReference type="GO" id="GO:0005634">
    <property type="term" value="C:nucleus"/>
    <property type="evidence" value="ECO:0007669"/>
    <property type="project" value="UniProtKB-SubCell"/>
</dbReference>
<dbReference type="GO" id="GO:0003677">
    <property type="term" value="F:DNA binding"/>
    <property type="evidence" value="ECO:0007669"/>
    <property type="project" value="UniProtKB-KW"/>
</dbReference>
<dbReference type="SUPFAM" id="SSF63380">
    <property type="entry name" value="Riboflavin synthase domain-like"/>
    <property type="match status" value="1"/>
</dbReference>
<dbReference type="InterPro" id="IPR001525">
    <property type="entry name" value="C5_MeTfrase"/>
</dbReference>
<keyword evidence="24" id="KW-1185">Reference proteome</keyword>
<dbReference type="SUPFAM" id="SSF52343">
    <property type="entry name" value="Ferredoxin reductase-like, C-terminal NADP-linked domain"/>
    <property type="match status" value="1"/>
</dbReference>
<evidence type="ECO:0000313" key="24">
    <source>
        <dbReference type="Proteomes" id="UP000290288"/>
    </source>
</evidence>
<feature type="region of interest" description="Disordered" evidence="20">
    <location>
        <begin position="317"/>
        <end position="375"/>
    </location>
</feature>
<dbReference type="EMBL" id="SDEE01000256">
    <property type="protein sequence ID" value="RXW18572.1"/>
    <property type="molecule type" value="Genomic_DNA"/>
</dbReference>
<dbReference type="Pfam" id="PF00175">
    <property type="entry name" value="NAD_binding_1"/>
    <property type="match status" value="1"/>
</dbReference>
<feature type="binding site" evidence="19">
    <location>
        <position position="150"/>
    </location>
    <ligand>
        <name>FAD</name>
        <dbReference type="ChEBI" id="CHEBI:57692"/>
    </ligand>
</feature>
<feature type="region of interest" description="Disordered" evidence="20">
    <location>
        <begin position="1455"/>
        <end position="1480"/>
    </location>
</feature>
<feature type="binding site" evidence="19">
    <location>
        <position position="193"/>
    </location>
    <ligand>
        <name>FAD</name>
        <dbReference type="ChEBI" id="CHEBI:57692"/>
    </ligand>
</feature>
<evidence type="ECO:0000256" key="18">
    <source>
        <dbReference type="ARBA" id="ARBA00023242"/>
    </source>
</evidence>
<keyword evidence="16" id="KW-0238">DNA-binding</keyword>
<dbReference type="PANTHER" id="PTHR19370">
    <property type="entry name" value="NADH-CYTOCHROME B5 REDUCTASE"/>
    <property type="match status" value="1"/>
</dbReference>
<dbReference type="InterPro" id="IPR022702">
    <property type="entry name" value="Cytosine_MeTrfase1_RFD"/>
</dbReference>
<keyword evidence="12 19" id="KW-0274">FAD</keyword>
<keyword evidence="11" id="KW-0496">Mitochondrion</keyword>
<dbReference type="Gene3D" id="2.30.30.490">
    <property type="match status" value="2"/>
</dbReference>
<evidence type="ECO:0000256" key="5">
    <source>
        <dbReference type="ARBA" id="ARBA00012011"/>
    </source>
</evidence>
<evidence type="ECO:0000256" key="8">
    <source>
        <dbReference type="ARBA" id="ARBA00022679"/>
    </source>
</evidence>
<dbReference type="SMART" id="SM00439">
    <property type="entry name" value="BAH"/>
    <property type="match status" value="1"/>
</dbReference>
<comment type="caution">
    <text evidence="23">The sequence shown here is derived from an EMBL/GenBank/DDBJ whole genome shotgun (WGS) entry which is preliminary data.</text>
</comment>
<dbReference type="GO" id="GO:0005741">
    <property type="term" value="C:mitochondrial outer membrane"/>
    <property type="evidence" value="ECO:0007669"/>
    <property type="project" value="UniProtKB-SubCell"/>
</dbReference>
<dbReference type="Proteomes" id="UP000290288">
    <property type="component" value="Unassembled WGS sequence"/>
</dbReference>
<dbReference type="PROSITE" id="PS51038">
    <property type="entry name" value="BAH"/>
    <property type="match status" value="1"/>
</dbReference>
<dbReference type="InterPro" id="IPR017938">
    <property type="entry name" value="Riboflavin_synthase-like_b-brl"/>
</dbReference>
<evidence type="ECO:0000313" key="23">
    <source>
        <dbReference type="EMBL" id="RXW18572.1"/>
    </source>
</evidence>
<dbReference type="InterPro" id="IPR029063">
    <property type="entry name" value="SAM-dependent_MTases_sf"/>
</dbReference>
<dbReference type="InterPro" id="IPR001025">
    <property type="entry name" value="BAH_dom"/>
</dbReference>
<dbReference type="InterPro" id="IPR017927">
    <property type="entry name" value="FAD-bd_FR_type"/>
</dbReference>
<dbReference type="GO" id="GO:0090524">
    <property type="term" value="F:cytochrome-b5 reductase activity, acting on NADH"/>
    <property type="evidence" value="ECO:0007669"/>
    <property type="project" value="UniProtKB-EC"/>
</dbReference>
<evidence type="ECO:0000256" key="15">
    <source>
        <dbReference type="ARBA" id="ARBA00023027"/>
    </source>
</evidence>
<feature type="binding site" evidence="19">
    <location>
        <position position="126"/>
    </location>
    <ligand>
        <name>FAD</name>
        <dbReference type="ChEBI" id="CHEBI:57692"/>
    </ligand>
</feature>
<keyword evidence="13" id="KW-1133">Transmembrane helix</keyword>
<dbReference type="CDD" id="cd06183">
    <property type="entry name" value="cyt_b5_reduct_like"/>
    <property type="match status" value="1"/>
</dbReference>
<feature type="binding site" evidence="19">
    <location>
        <position position="144"/>
    </location>
    <ligand>
        <name>FAD</name>
        <dbReference type="ChEBI" id="CHEBI:57692"/>
    </ligand>
</feature>
<gene>
    <name evidence="23" type="ORF">EST38_g7283</name>
</gene>
<dbReference type="SUPFAM" id="SSF53335">
    <property type="entry name" value="S-adenosyl-L-methionine-dependent methyltransferases"/>
    <property type="match status" value="1"/>
</dbReference>
<evidence type="ECO:0000256" key="3">
    <source>
        <dbReference type="ARBA" id="ARBA00004572"/>
    </source>
</evidence>
<keyword evidence="8" id="KW-0808">Transferase</keyword>
<name>A0A4Q2DHD8_9AGAR</name>
<evidence type="ECO:0000259" key="22">
    <source>
        <dbReference type="PROSITE" id="PS51384"/>
    </source>
</evidence>
<keyword evidence="18" id="KW-0539">Nucleus</keyword>
<evidence type="ECO:0000256" key="14">
    <source>
        <dbReference type="ARBA" id="ARBA00023002"/>
    </source>
</evidence>
<feature type="region of interest" description="Disordered" evidence="20">
    <location>
        <begin position="424"/>
        <end position="447"/>
    </location>
</feature>
<keyword evidence="9" id="KW-0812">Transmembrane</keyword>
<reference evidence="23 24" key="1">
    <citation type="submission" date="2019-01" db="EMBL/GenBank/DDBJ databases">
        <title>Draft genome sequence of Psathyrella aberdarensis IHI B618.</title>
        <authorList>
            <person name="Buettner E."/>
            <person name="Kellner H."/>
        </authorList>
    </citation>
    <scope>NUCLEOTIDE SEQUENCE [LARGE SCALE GENOMIC DNA]</scope>
    <source>
        <strain evidence="23 24">IHI B618</strain>
    </source>
</reference>
<dbReference type="GO" id="GO:0008168">
    <property type="term" value="F:methyltransferase activity"/>
    <property type="evidence" value="ECO:0007669"/>
    <property type="project" value="UniProtKB-KW"/>
</dbReference>
<keyword evidence="17" id="KW-0472">Membrane</keyword>
<keyword evidence="6" id="KW-0489">Methyltransferase</keyword>
<feature type="region of interest" description="Disordered" evidence="20">
    <location>
        <begin position="586"/>
        <end position="606"/>
    </location>
</feature>
<evidence type="ECO:0000256" key="11">
    <source>
        <dbReference type="ARBA" id="ARBA00022787"/>
    </source>
</evidence>